<gene>
    <name evidence="3" type="ORF">Ahy_B06g080366</name>
</gene>
<dbReference type="AlphaFoldDB" id="A0A444YHQ9"/>
<name>A0A444YHQ9_ARAHY</name>
<reference evidence="3 4" key="1">
    <citation type="submission" date="2019-01" db="EMBL/GenBank/DDBJ databases">
        <title>Sequencing of cultivated peanut Arachis hypogaea provides insights into genome evolution and oil improvement.</title>
        <authorList>
            <person name="Chen X."/>
        </authorList>
    </citation>
    <scope>NUCLEOTIDE SEQUENCE [LARGE SCALE GENOMIC DNA]</scope>
    <source>
        <strain evidence="4">cv. Fuhuasheng</strain>
        <tissue evidence="3">Leaves</tissue>
    </source>
</reference>
<evidence type="ECO:0000313" key="4">
    <source>
        <dbReference type="Proteomes" id="UP000289738"/>
    </source>
</evidence>
<accession>A0A444YHQ9</accession>
<proteinExistence type="predicted"/>
<evidence type="ECO:0000256" key="1">
    <source>
        <dbReference type="SAM" id="MobiDB-lite"/>
    </source>
</evidence>
<protein>
    <recommendedName>
        <fullName evidence="2">Transposase MuDR plant domain-containing protein</fullName>
    </recommendedName>
</protein>
<feature type="region of interest" description="Disordered" evidence="1">
    <location>
        <begin position="152"/>
        <end position="176"/>
    </location>
</feature>
<feature type="compositionally biased region" description="Polar residues" evidence="1">
    <location>
        <begin position="155"/>
        <end position="169"/>
    </location>
</feature>
<sequence>MKGRSRCDDVVGGTVDDVTNGKLDCHLPSEAEWRKAVIEDLLFTVHLHHGGQLVSTRGGKEYLDEIIVEVLRFNLDEWSMKLKSDGDMMRMDKFVVDQKTKHYHMYVVNGYRQENEIKITSNDEDYVPSDGEYSGDTLVEVEVDHFDFDVEDENQQGQHPNVLGDNSGSLGEDDNNINVKVGVKTNKGRSLDSYDEDFDEPIKRKRYPRYNEANMNVDYEFRLGTKFKSIAEFKEAIKEHALLNGRDIRYVKNDQVRCKVKCKDLGGEYL</sequence>
<dbReference type="InterPro" id="IPR004332">
    <property type="entry name" value="Transposase_MuDR"/>
</dbReference>
<evidence type="ECO:0000259" key="2">
    <source>
        <dbReference type="Pfam" id="PF03108"/>
    </source>
</evidence>
<feature type="domain" description="Transposase MuDR plant" evidence="2">
    <location>
        <begin position="220"/>
        <end position="264"/>
    </location>
</feature>
<keyword evidence="4" id="KW-1185">Reference proteome</keyword>
<dbReference type="Pfam" id="PF03108">
    <property type="entry name" value="DBD_Tnp_Mut"/>
    <property type="match status" value="1"/>
</dbReference>
<dbReference type="STRING" id="3818.A0A444YHQ9"/>
<organism evidence="3 4">
    <name type="scientific">Arachis hypogaea</name>
    <name type="common">Peanut</name>
    <dbReference type="NCBI Taxonomy" id="3818"/>
    <lineage>
        <taxon>Eukaryota</taxon>
        <taxon>Viridiplantae</taxon>
        <taxon>Streptophyta</taxon>
        <taxon>Embryophyta</taxon>
        <taxon>Tracheophyta</taxon>
        <taxon>Spermatophyta</taxon>
        <taxon>Magnoliopsida</taxon>
        <taxon>eudicotyledons</taxon>
        <taxon>Gunneridae</taxon>
        <taxon>Pentapetalae</taxon>
        <taxon>rosids</taxon>
        <taxon>fabids</taxon>
        <taxon>Fabales</taxon>
        <taxon>Fabaceae</taxon>
        <taxon>Papilionoideae</taxon>
        <taxon>50 kb inversion clade</taxon>
        <taxon>dalbergioids sensu lato</taxon>
        <taxon>Dalbergieae</taxon>
        <taxon>Pterocarpus clade</taxon>
        <taxon>Arachis</taxon>
    </lineage>
</organism>
<dbReference type="EMBL" id="SDMP01000016">
    <property type="protein sequence ID" value="RYR01493.1"/>
    <property type="molecule type" value="Genomic_DNA"/>
</dbReference>
<comment type="caution">
    <text evidence="3">The sequence shown here is derived from an EMBL/GenBank/DDBJ whole genome shotgun (WGS) entry which is preliminary data.</text>
</comment>
<dbReference type="Proteomes" id="UP000289738">
    <property type="component" value="Chromosome B06"/>
</dbReference>
<evidence type="ECO:0000313" key="3">
    <source>
        <dbReference type="EMBL" id="RYR01493.1"/>
    </source>
</evidence>